<name>A0A812V761_9DINO</name>
<keyword evidence="2" id="KW-1185">Reference proteome</keyword>
<accession>A0A812V761</accession>
<protein>
    <recommendedName>
        <fullName evidence="3">Reverse transcriptase domain-containing protein</fullName>
    </recommendedName>
</protein>
<reference evidence="1" key="1">
    <citation type="submission" date="2021-02" db="EMBL/GenBank/DDBJ databases">
        <authorList>
            <person name="Dougan E. K."/>
            <person name="Rhodes N."/>
            <person name="Thang M."/>
            <person name="Chan C."/>
        </authorList>
    </citation>
    <scope>NUCLEOTIDE SEQUENCE</scope>
</reference>
<dbReference type="PANTHER" id="PTHR19446">
    <property type="entry name" value="REVERSE TRANSCRIPTASES"/>
    <property type="match status" value="1"/>
</dbReference>
<comment type="caution">
    <text evidence="1">The sequence shown here is derived from an EMBL/GenBank/DDBJ whole genome shotgun (WGS) entry which is preliminary data.</text>
</comment>
<proteinExistence type="predicted"/>
<dbReference type="EMBL" id="CAJNDS010002797">
    <property type="protein sequence ID" value="CAE7600876.1"/>
    <property type="molecule type" value="Genomic_DNA"/>
</dbReference>
<evidence type="ECO:0000313" key="1">
    <source>
        <dbReference type="EMBL" id="CAE7600876.1"/>
    </source>
</evidence>
<evidence type="ECO:0000313" key="2">
    <source>
        <dbReference type="Proteomes" id="UP000604046"/>
    </source>
</evidence>
<sequence>MQNARDLGAAAFAHQIRSILRTGRKFKPPPLLPALTTEQGTCHTAAEVKATLGAFFALAERGQQVDAEPFLAQAAREHGSSLCSIDGAAVPSVVELSAAFGQLARGKAPGLSGLPADLFRMAPQASAAAVWPILAKALTSGRHPLQWTGGLAHSIPKGAKDPSCCASWRSIMLLEADAKAVQRAFRPKLLQVFCQGRPFDQYGGVPGCPLTLPAFLARSHFAALRAKGECGGILFLDCTAAYYSVAREVLVTPSNVATPSWLVDRANQLFQDPLEKQAFLSRLGEGSILEQEHVPAELRRYVEGLFTQSWFTTDREGVYLWQTHSGTSPGSPIADTLFGILFSPFLCRLQRALSEAGLPAFVCRQPKEGGGCGRKDVSSSPTWADDVAVLFSAPSAAATPEALAAVAKLAEELVQGIGLQFNYGPGKTEAVLALRGHGALPVRKQLFSQDCPHVQVDTAHGRALRVRVVESYVHLRAVLKADCHEYPNLKRRYALMQEVWQPLRRKVLSNPYVTVAEKLRLIAERVFTKYLFGAGLWRLETAHEQQAALEPLSQVLRGALRPVLGISQQGYNTEQAAAMLGLPLPRELLLAEQARSILEATAIPAIQVWEAAVADGVWLRQAREALAEVVRATKSACVDPAFIIGADLARLLTALRGHKQCLHNLIRRFLRGVVEARAEFGRGLREAHSTDVQYIPQRVATTQGDLDDGWICGICGAAQPTQRLHALHKWQRHGIRSEASTVAFGTRCEVCCTEFWDKFRLREHLKQQGRYRVHSLAINMLGDLPSKWKAPDLFGRI</sequence>
<gene>
    <name evidence="1" type="ORF">SNAT2548_LOCUS34176</name>
</gene>
<dbReference type="Proteomes" id="UP000604046">
    <property type="component" value="Unassembled WGS sequence"/>
</dbReference>
<dbReference type="OrthoDB" id="430871at2759"/>
<dbReference type="AlphaFoldDB" id="A0A812V761"/>
<evidence type="ECO:0008006" key="3">
    <source>
        <dbReference type="Google" id="ProtNLM"/>
    </source>
</evidence>
<organism evidence="1 2">
    <name type="scientific">Symbiodinium natans</name>
    <dbReference type="NCBI Taxonomy" id="878477"/>
    <lineage>
        <taxon>Eukaryota</taxon>
        <taxon>Sar</taxon>
        <taxon>Alveolata</taxon>
        <taxon>Dinophyceae</taxon>
        <taxon>Suessiales</taxon>
        <taxon>Symbiodiniaceae</taxon>
        <taxon>Symbiodinium</taxon>
    </lineage>
</organism>